<organism evidence="9 10">
    <name type="scientific">Propylenella binzhouense</name>
    <dbReference type="NCBI Taxonomy" id="2555902"/>
    <lineage>
        <taxon>Bacteria</taxon>
        <taxon>Pseudomonadati</taxon>
        <taxon>Pseudomonadota</taxon>
        <taxon>Alphaproteobacteria</taxon>
        <taxon>Hyphomicrobiales</taxon>
        <taxon>Propylenellaceae</taxon>
        <taxon>Propylenella</taxon>
    </lineage>
</organism>
<dbReference type="Gene3D" id="3.50.50.100">
    <property type="match status" value="1"/>
</dbReference>
<evidence type="ECO:0000313" key="9">
    <source>
        <dbReference type="EMBL" id="MYZ49071.1"/>
    </source>
</evidence>
<dbReference type="PANTHER" id="PTHR43706">
    <property type="entry name" value="NADH DEHYDROGENASE"/>
    <property type="match status" value="1"/>
</dbReference>
<evidence type="ECO:0000256" key="1">
    <source>
        <dbReference type="ARBA" id="ARBA00005272"/>
    </source>
</evidence>
<protein>
    <recommendedName>
        <fullName evidence="2">NADH:ubiquinone reductase (non-electrogenic)</fullName>
        <ecNumber evidence="2">1.6.5.9</ecNumber>
    </recommendedName>
</protein>
<keyword evidence="6" id="KW-0520">NAD</keyword>
<evidence type="ECO:0000256" key="7">
    <source>
        <dbReference type="ARBA" id="ARBA00047599"/>
    </source>
</evidence>
<dbReference type="PRINTS" id="PR00368">
    <property type="entry name" value="FADPNR"/>
</dbReference>
<dbReference type="InterPro" id="IPR036188">
    <property type="entry name" value="FAD/NAD-bd_sf"/>
</dbReference>
<proteinExistence type="inferred from homology"/>
<evidence type="ECO:0000259" key="8">
    <source>
        <dbReference type="Pfam" id="PF07992"/>
    </source>
</evidence>
<comment type="catalytic activity">
    <reaction evidence="7">
        <text>a quinone + NADH + H(+) = a quinol + NAD(+)</text>
        <dbReference type="Rhea" id="RHEA:46160"/>
        <dbReference type="ChEBI" id="CHEBI:15378"/>
        <dbReference type="ChEBI" id="CHEBI:24646"/>
        <dbReference type="ChEBI" id="CHEBI:57540"/>
        <dbReference type="ChEBI" id="CHEBI:57945"/>
        <dbReference type="ChEBI" id="CHEBI:132124"/>
        <dbReference type="EC" id="1.6.5.9"/>
    </reaction>
</comment>
<keyword evidence="5" id="KW-0560">Oxidoreductase</keyword>
<evidence type="ECO:0000313" key="10">
    <source>
        <dbReference type="Proteomes" id="UP000773614"/>
    </source>
</evidence>
<dbReference type="Pfam" id="PF07992">
    <property type="entry name" value="Pyr_redox_2"/>
    <property type="match status" value="1"/>
</dbReference>
<dbReference type="Proteomes" id="UP000773614">
    <property type="component" value="Unassembled WGS sequence"/>
</dbReference>
<dbReference type="PRINTS" id="PR00411">
    <property type="entry name" value="PNDRDTASEI"/>
</dbReference>
<accession>A0A964WUH4</accession>
<dbReference type="RefSeq" id="WP_161141417.1">
    <property type="nucleotide sequence ID" value="NZ_SPKJ01000058.1"/>
</dbReference>
<feature type="domain" description="FAD/NAD(P)-binding" evidence="8">
    <location>
        <begin position="22"/>
        <end position="339"/>
    </location>
</feature>
<evidence type="ECO:0000256" key="6">
    <source>
        <dbReference type="ARBA" id="ARBA00023027"/>
    </source>
</evidence>
<keyword evidence="10" id="KW-1185">Reference proteome</keyword>
<dbReference type="EMBL" id="SPKJ01000058">
    <property type="protein sequence ID" value="MYZ49071.1"/>
    <property type="molecule type" value="Genomic_DNA"/>
</dbReference>
<dbReference type="PANTHER" id="PTHR43706:SF47">
    <property type="entry name" value="EXTERNAL NADH-UBIQUINONE OXIDOREDUCTASE 1, MITOCHONDRIAL-RELATED"/>
    <property type="match status" value="1"/>
</dbReference>
<comment type="caution">
    <text evidence="9">The sequence shown here is derived from an EMBL/GenBank/DDBJ whole genome shotgun (WGS) entry which is preliminary data.</text>
</comment>
<name>A0A964WUH4_9HYPH</name>
<evidence type="ECO:0000256" key="2">
    <source>
        <dbReference type="ARBA" id="ARBA00012637"/>
    </source>
</evidence>
<dbReference type="EC" id="1.6.5.9" evidence="2"/>
<gene>
    <name evidence="9" type="ORF">E4O86_15245</name>
</gene>
<evidence type="ECO:0000256" key="4">
    <source>
        <dbReference type="ARBA" id="ARBA00022827"/>
    </source>
</evidence>
<comment type="similarity">
    <text evidence="1">Belongs to the NADH dehydrogenase family.</text>
</comment>
<dbReference type="InterPro" id="IPR045024">
    <property type="entry name" value="NDH-2"/>
</dbReference>
<keyword evidence="4" id="KW-0274">FAD</keyword>
<evidence type="ECO:0000256" key="5">
    <source>
        <dbReference type="ARBA" id="ARBA00023002"/>
    </source>
</evidence>
<keyword evidence="3" id="KW-0285">Flavoprotein</keyword>
<dbReference type="AlphaFoldDB" id="A0A964WUH4"/>
<dbReference type="SUPFAM" id="SSF51905">
    <property type="entry name" value="FAD/NAD(P)-binding domain"/>
    <property type="match status" value="1"/>
</dbReference>
<dbReference type="InterPro" id="IPR023753">
    <property type="entry name" value="FAD/NAD-binding_dom"/>
</dbReference>
<sequence length="444" mass="47658">MTPGGQAASENKGGAPAAAPPRVVIVGAGFGGLACARALGNARARVTIIDRRNYHLFVPLLYQVATAALSPADIAQPVRRILSRYPNIEVLMDEVTGVDWPARTVRLSSGAEIAYDRLVLATGSRYAYFGHDEWSARAPGLKGIEDARRIRARLLQGFELAEACRDPERQRTLTTTVIVGGGPTGVEMAGAVAELCRFALARDFRHVEPRSARVILLEAGPRILPQFPERLSAYAAERLRRLGVTVRTGSPVEAIEEGIVVAAGERIAAGTIVWGAGVQATSASGWVPAERDRSGRIVVAPDLGVPSVEGVYAIGDLAHAKSADGTPLPGLAQVASQQGTHLGRSLSREFEDGVPVPPFRFRDRGNTAIIGRNAAVFDFGRRQLTGLTAWILWAVVHVYLLSGFEKRLSVTLQWLWRYATYERGARLIDPNPNAAEARNAGPSS</sequence>
<reference evidence="9" key="1">
    <citation type="submission" date="2019-03" db="EMBL/GenBank/DDBJ databases">
        <title>Afifella sp. nov., isolated from activated sludge.</title>
        <authorList>
            <person name="Li Q."/>
            <person name="Liu Y."/>
        </authorList>
    </citation>
    <scope>NUCLEOTIDE SEQUENCE</scope>
    <source>
        <strain evidence="9">L72</strain>
    </source>
</reference>
<evidence type="ECO:0000256" key="3">
    <source>
        <dbReference type="ARBA" id="ARBA00022630"/>
    </source>
</evidence>
<dbReference type="GO" id="GO:0050136">
    <property type="term" value="F:NADH dehydrogenase (quinone) (non-electrogenic) activity"/>
    <property type="evidence" value="ECO:0007669"/>
    <property type="project" value="UniProtKB-EC"/>
</dbReference>
<dbReference type="OrthoDB" id="9781621at2"/>